<dbReference type="Proteomes" id="UP001201812">
    <property type="component" value="Unassembled WGS sequence"/>
</dbReference>
<name>A0AAD4MIR7_9BILA</name>
<proteinExistence type="predicted"/>
<evidence type="ECO:0000313" key="1">
    <source>
        <dbReference type="EMBL" id="KAI1694644.1"/>
    </source>
</evidence>
<keyword evidence="2" id="KW-1185">Reference proteome</keyword>
<dbReference type="AlphaFoldDB" id="A0AAD4MIR7"/>
<protein>
    <submittedName>
        <fullName evidence="1">Uncharacterized protein</fullName>
    </submittedName>
</protein>
<organism evidence="1 2">
    <name type="scientific">Ditylenchus destructor</name>
    <dbReference type="NCBI Taxonomy" id="166010"/>
    <lineage>
        <taxon>Eukaryota</taxon>
        <taxon>Metazoa</taxon>
        <taxon>Ecdysozoa</taxon>
        <taxon>Nematoda</taxon>
        <taxon>Chromadorea</taxon>
        <taxon>Rhabditida</taxon>
        <taxon>Tylenchina</taxon>
        <taxon>Tylenchomorpha</taxon>
        <taxon>Sphaerularioidea</taxon>
        <taxon>Anguinidae</taxon>
        <taxon>Anguininae</taxon>
        <taxon>Ditylenchus</taxon>
    </lineage>
</organism>
<sequence>MESIAYLWRDRDISIRTALLNHRIVAEDFLMILNSPNILQCQILDFINAQFSFKDYKALYTVKVIEMDYFGEEEIDLSHWQQFLEEPGAKPVIALHGMSRESIISVLDRLKKAFSSAASPNAFKIVFVQEDEALTEFRETNKTTNEKLELKKGLPVEYQAEHLKKCDNYTLERSSV</sequence>
<evidence type="ECO:0000313" key="2">
    <source>
        <dbReference type="Proteomes" id="UP001201812"/>
    </source>
</evidence>
<accession>A0AAD4MIR7</accession>
<dbReference type="EMBL" id="JAKKPZ010000487">
    <property type="protein sequence ID" value="KAI1694644.1"/>
    <property type="molecule type" value="Genomic_DNA"/>
</dbReference>
<gene>
    <name evidence="1" type="ORF">DdX_20010</name>
</gene>
<reference evidence="1" key="1">
    <citation type="submission" date="2022-01" db="EMBL/GenBank/DDBJ databases">
        <title>Genome Sequence Resource for Two Populations of Ditylenchus destructor, the Migratory Endoparasitic Phytonematode.</title>
        <authorList>
            <person name="Zhang H."/>
            <person name="Lin R."/>
            <person name="Xie B."/>
        </authorList>
    </citation>
    <scope>NUCLEOTIDE SEQUENCE</scope>
    <source>
        <strain evidence="1">BazhouSP</strain>
    </source>
</reference>
<comment type="caution">
    <text evidence="1">The sequence shown here is derived from an EMBL/GenBank/DDBJ whole genome shotgun (WGS) entry which is preliminary data.</text>
</comment>